<keyword evidence="3" id="KW-1185">Reference proteome</keyword>
<dbReference type="InterPro" id="IPR035986">
    <property type="entry name" value="PKD_dom_sf"/>
</dbReference>
<proteinExistence type="predicted"/>
<dbReference type="eggNOG" id="ENOG50330WT">
    <property type="taxonomic scope" value="Bacteria"/>
</dbReference>
<feature type="domain" description="PKD" evidence="1">
    <location>
        <begin position="59"/>
        <end position="111"/>
    </location>
</feature>
<name>I0K6X3_9BACT</name>
<dbReference type="InterPro" id="IPR013783">
    <property type="entry name" value="Ig-like_fold"/>
</dbReference>
<reference evidence="2 3" key="1">
    <citation type="journal article" date="2012" name="J. Bacteriol.">
        <title>Genome Sequence of Fibrella aestuarina BUZ 2T, a Filamentous Marine Bacterium.</title>
        <authorList>
            <person name="Filippini M."/>
            <person name="Qi W."/>
            <person name="Blom J."/>
            <person name="Goesmann A."/>
            <person name="Smits T.H."/>
            <person name="Bagheri H.C."/>
        </authorList>
    </citation>
    <scope>NUCLEOTIDE SEQUENCE [LARGE SCALE GENOMIC DNA]</scope>
    <source>
        <strain evidence="3">BUZ 2T</strain>
    </source>
</reference>
<dbReference type="RefSeq" id="WP_015330975.1">
    <property type="nucleotide sequence ID" value="NC_020054.1"/>
</dbReference>
<dbReference type="CDD" id="cd00146">
    <property type="entry name" value="PKD"/>
    <property type="match status" value="1"/>
</dbReference>
<evidence type="ECO:0000259" key="1">
    <source>
        <dbReference type="PROSITE" id="PS50093"/>
    </source>
</evidence>
<evidence type="ECO:0000313" key="2">
    <source>
        <dbReference type="EMBL" id="CCG99876.1"/>
    </source>
</evidence>
<sequence length="111" mass="12287">MKQLFALLLLLYSTTGCEPFNLERKNFADCKAPSATVATTVNRLQVNATLTNPNQEFRTIEWDFGDGRSLPQVGTKAAYLYDRPGTYTVRAKLTTVCSQTTTASRTVSVTE</sequence>
<gene>
    <name evidence="2" type="ORF">FAES_1867</name>
</gene>
<dbReference type="HOGENOM" id="CLU_2156776_0_0_10"/>
<dbReference type="PROSITE" id="PS51257">
    <property type="entry name" value="PROKAR_LIPOPROTEIN"/>
    <property type="match status" value="1"/>
</dbReference>
<dbReference type="OrthoDB" id="958775at2"/>
<protein>
    <submittedName>
        <fullName evidence="2">PKD domain containing protein</fullName>
    </submittedName>
</protein>
<dbReference type="KEGG" id="fae:FAES_1867"/>
<dbReference type="EMBL" id="HE796683">
    <property type="protein sequence ID" value="CCG99876.1"/>
    <property type="molecule type" value="Genomic_DNA"/>
</dbReference>
<evidence type="ECO:0000313" key="3">
    <source>
        <dbReference type="Proteomes" id="UP000011058"/>
    </source>
</evidence>
<dbReference type="AlphaFoldDB" id="I0K6X3"/>
<dbReference type="InterPro" id="IPR000601">
    <property type="entry name" value="PKD_dom"/>
</dbReference>
<accession>I0K6X3</accession>
<organism evidence="2 3">
    <name type="scientific">Fibrella aestuarina BUZ 2</name>
    <dbReference type="NCBI Taxonomy" id="1166018"/>
    <lineage>
        <taxon>Bacteria</taxon>
        <taxon>Pseudomonadati</taxon>
        <taxon>Bacteroidota</taxon>
        <taxon>Cytophagia</taxon>
        <taxon>Cytophagales</taxon>
        <taxon>Spirosomataceae</taxon>
        <taxon>Fibrella</taxon>
    </lineage>
</organism>
<dbReference type="Gene3D" id="2.60.40.10">
    <property type="entry name" value="Immunoglobulins"/>
    <property type="match status" value="1"/>
</dbReference>
<dbReference type="Proteomes" id="UP000011058">
    <property type="component" value="Chromosome"/>
</dbReference>
<dbReference type="PROSITE" id="PS50093">
    <property type="entry name" value="PKD"/>
    <property type="match status" value="1"/>
</dbReference>
<dbReference type="SUPFAM" id="SSF49299">
    <property type="entry name" value="PKD domain"/>
    <property type="match status" value="1"/>
</dbReference>
<dbReference type="Pfam" id="PF18911">
    <property type="entry name" value="PKD_4"/>
    <property type="match status" value="1"/>
</dbReference>
<dbReference type="STRING" id="1166018.FAES_1867"/>